<evidence type="ECO:0000256" key="6">
    <source>
        <dbReference type="SAM" id="Phobius"/>
    </source>
</evidence>
<dbReference type="Pfam" id="PF02535">
    <property type="entry name" value="Zip"/>
    <property type="match status" value="1"/>
</dbReference>
<dbReference type="PANTHER" id="PTHR11040">
    <property type="entry name" value="ZINC/IRON TRANSPORTER"/>
    <property type="match status" value="1"/>
</dbReference>
<dbReference type="EMBL" id="JAECZO010000100">
    <property type="protein sequence ID" value="KAK7197282.1"/>
    <property type="molecule type" value="Genomic_DNA"/>
</dbReference>
<feature type="transmembrane region" description="Helical" evidence="6">
    <location>
        <begin position="6"/>
        <end position="29"/>
    </location>
</feature>
<protein>
    <submittedName>
        <fullName evidence="7">ZIP Zinc transporter</fullName>
    </submittedName>
</protein>
<evidence type="ECO:0000313" key="8">
    <source>
        <dbReference type="Proteomes" id="UP001430356"/>
    </source>
</evidence>
<dbReference type="PANTHER" id="PTHR11040:SF209">
    <property type="entry name" value="ZIP ZINC TRANSPORTER"/>
    <property type="match status" value="1"/>
</dbReference>
<keyword evidence="8" id="KW-1185">Reference proteome</keyword>
<feature type="transmembrane region" description="Helical" evidence="6">
    <location>
        <begin position="58"/>
        <end position="80"/>
    </location>
</feature>
<evidence type="ECO:0000313" key="7">
    <source>
        <dbReference type="EMBL" id="KAK7197282.1"/>
    </source>
</evidence>
<evidence type="ECO:0000256" key="3">
    <source>
        <dbReference type="ARBA" id="ARBA00022989"/>
    </source>
</evidence>
<evidence type="ECO:0000256" key="4">
    <source>
        <dbReference type="ARBA" id="ARBA00023136"/>
    </source>
</evidence>
<gene>
    <name evidence="7" type="ORF">NESM_000674700</name>
</gene>
<feature type="region of interest" description="Disordered" evidence="5">
    <location>
        <begin position="119"/>
        <end position="139"/>
    </location>
</feature>
<dbReference type="GO" id="GO:0016020">
    <property type="term" value="C:membrane"/>
    <property type="evidence" value="ECO:0007669"/>
    <property type="project" value="UniProtKB-SubCell"/>
</dbReference>
<evidence type="ECO:0000256" key="5">
    <source>
        <dbReference type="SAM" id="MobiDB-lite"/>
    </source>
</evidence>
<proteinExistence type="predicted"/>
<reference evidence="7 8" key="1">
    <citation type="journal article" date="2021" name="MBio">
        <title>A New Model Trypanosomatid, Novymonas esmeraldas: Genomic Perception of Its 'Candidatus Pandoraea novymonadis' Endosymbiont.</title>
        <authorList>
            <person name="Zakharova A."/>
            <person name="Saura A."/>
            <person name="Butenko A."/>
            <person name="Podesvova L."/>
            <person name="Warmusova S."/>
            <person name="Kostygov A.Y."/>
            <person name="Nenarokova A."/>
            <person name="Lukes J."/>
            <person name="Opperdoes F.R."/>
            <person name="Yurchenko V."/>
        </authorList>
    </citation>
    <scope>NUCLEOTIDE SEQUENCE [LARGE SCALE GENOMIC DNA]</scope>
    <source>
        <strain evidence="7 8">E262AT.01</strain>
    </source>
</reference>
<name>A0AAW0ESV2_9TRYP</name>
<feature type="transmembrane region" description="Helical" evidence="6">
    <location>
        <begin position="239"/>
        <end position="260"/>
    </location>
</feature>
<feature type="transmembrane region" description="Helical" evidence="6">
    <location>
        <begin position="95"/>
        <end position="112"/>
    </location>
</feature>
<dbReference type="Proteomes" id="UP001430356">
    <property type="component" value="Unassembled WGS sequence"/>
</dbReference>
<evidence type="ECO:0000256" key="1">
    <source>
        <dbReference type="ARBA" id="ARBA00004141"/>
    </source>
</evidence>
<accession>A0AAW0ESV2</accession>
<keyword evidence="4 6" id="KW-0472">Membrane</keyword>
<feature type="transmembrane region" description="Helical" evidence="6">
    <location>
        <begin position="318"/>
        <end position="335"/>
    </location>
</feature>
<evidence type="ECO:0000256" key="2">
    <source>
        <dbReference type="ARBA" id="ARBA00022692"/>
    </source>
</evidence>
<organism evidence="7 8">
    <name type="scientific">Novymonas esmeraldas</name>
    <dbReference type="NCBI Taxonomy" id="1808958"/>
    <lineage>
        <taxon>Eukaryota</taxon>
        <taxon>Discoba</taxon>
        <taxon>Euglenozoa</taxon>
        <taxon>Kinetoplastea</taxon>
        <taxon>Metakinetoplastina</taxon>
        <taxon>Trypanosomatida</taxon>
        <taxon>Trypanosomatidae</taxon>
        <taxon>Novymonas</taxon>
    </lineage>
</organism>
<comment type="subcellular location">
    <subcellularLocation>
        <location evidence="1">Membrane</location>
        <topology evidence="1">Multi-pass membrane protein</topology>
    </subcellularLocation>
</comment>
<keyword evidence="2 6" id="KW-0812">Transmembrane</keyword>
<keyword evidence="3 6" id="KW-1133">Transmembrane helix</keyword>
<dbReference type="GO" id="GO:0005385">
    <property type="term" value="F:zinc ion transmembrane transporter activity"/>
    <property type="evidence" value="ECO:0007669"/>
    <property type="project" value="TreeGrafter"/>
</dbReference>
<dbReference type="InterPro" id="IPR003689">
    <property type="entry name" value="ZIP"/>
</dbReference>
<dbReference type="AlphaFoldDB" id="A0AAW0ESV2"/>
<comment type="caution">
    <text evidence="7">The sequence shown here is derived from an EMBL/GenBank/DDBJ whole genome shotgun (WGS) entry which is preliminary data.</text>
</comment>
<sequence>MLLLGTKVFVACWITLMSSVGVWLPIFFVRRARQDRASAGGPRTRRSTASATPASTKLWLSLANCVSAGMLITMALLHFFPEAFEVDEPGARPDAPTLCAWMLVGLMFPAVLEQSMSGGGGHSHGVASEADEEHGHTGADGKAVATSTLLIVLMCFHGMTEGLLLGFEGNVAALLSATVPLSVHKLCDGLVIGVAMAKELRSPAEEDMGGGGDAAEAAAPGKVARTPTRFWHRLFRGPVGVWLLLTPLTMIGVIVCSAFWQGGAAAVGGHHHDDADVSTPAHGKIAPVSTLSAVQAVGSGSFVYIGLSILSGEELKGLAANAALLVGAGCTAALFRMTSHYH</sequence>